<keyword evidence="6" id="KW-0805">Transcription regulation</keyword>
<dbReference type="InterPro" id="IPR036236">
    <property type="entry name" value="Znf_C2H2_sf"/>
</dbReference>
<name>A0A3P8VCQ3_CYNSE</name>
<organism evidence="13 14">
    <name type="scientific">Cynoglossus semilaevis</name>
    <name type="common">Tongue sole</name>
    <dbReference type="NCBI Taxonomy" id="244447"/>
    <lineage>
        <taxon>Eukaryota</taxon>
        <taxon>Metazoa</taxon>
        <taxon>Chordata</taxon>
        <taxon>Craniata</taxon>
        <taxon>Vertebrata</taxon>
        <taxon>Euteleostomi</taxon>
        <taxon>Actinopterygii</taxon>
        <taxon>Neopterygii</taxon>
        <taxon>Teleostei</taxon>
        <taxon>Neoteleostei</taxon>
        <taxon>Acanthomorphata</taxon>
        <taxon>Carangaria</taxon>
        <taxon>Pleuronectiformes</taxon>
        <taxon>Pleuronectoidei</taxon>
        <taxon>Cynoglossidae</taxon>
        <taxon>Cynoglossinae</taxon>
        <taxon>Cynoglossus</taxon>
    </lineage>
</organism>
<evidence type="ECO:0000259" key="12">
    <source>
        <dbReference type="PROSITE" id="PS50157"/>
    </source>
</evidence>
<dbReference type="FunFam" id="3.30.160.60:FF:002716">
    <property type="entry name" value="Zinc finger protein 212"/>
    <property type="match status" value="1"/>
</dbReference>
<sequence length="294" mass="32613">VKETTAAPAATDDTVVEQKVVLIKEEVETTEEEEEDDQEAANQPLLREEGTKICSFLRFACSYCGKCFTSSRSLETHVRVHTGERPYSCAQCGKRFTQSGHLKTHQSVHTGERPFACQHCGKRFAGKQNLRIHQQKHHTGDKEHRTFTDGGPAVRSARNSCAGKRPRTGNDETENSSPSSTSSEHVSLKTSKLTSASQKTTAAVYRFICPVCSKTYATAQNLDVHMRIHRGEKPFGCSQCSKKFTQSAHLKAHLSIHSGERPHACRLCPRSFIARYSLKLHMKKHHPEAGGAAP</sequence>
<keyword evidence="8" id="KW-0804">Transcription</keyword>
<dbReference type="Pfam" id="PF00096">
    <property type="entry name" value="zf-C2H2"/>
    <property type="match status" value="5"/>
</dbReference>
<dbReference type="InParanoid" id="A0A3P8VCQ3"/>
<evidence type="ECO:0000256" key="8">
    <source>
        <dbReference type="ARBA" id="ARBA00023163"/>
    </source>
</evidence>
<feature type="compositionally biased region" description="Low complexity" evidence="11">
    <location>
        <begin position="176"/>
        <end position="185"/>
    </location>
</feature>
<dbReference type="GO" id="GO:0005634">
    <property type="term" value="C:nucleus"/>
    <property type="evidence" value="ECO:0007669"/>
    <property type="project" value="UniProtKB-SubCell"/>
</dbReference>
<evidence type="ECO:0000313" key="13">
    <source>
        <dbReference type="Ensembl" id="ENSCSEP00000011016.1"/>
    </source>
</evidence>
<dbReference type="Gene3D" id="3.30.160.60">
    <property type="entry name" value="Classic Zinc Finger"/>
    <property type="match status" value="6"/>
</dbReference>
<evidence type="ECO:0000256" key="4">
    <source>
        <dbReference type="ARBA" id="ARBA00022771"/>
    </source>
</evidence>
<dbReference type="GeneTree" id="ENSGT01150000286958"/>
<feature type="domain" description="C2H2-type" evidence="12">
    <location>
        <begin position="263"/>
        <end position="290"/>
    </location>
</feature>
<evidence type="ECO:0000256" key="3">
    <source>
        <dbReference type="ARBA" id="ARBA00022737"/>
    </source>
</evidence>
<dbReference type="FunFam" id="3.30.160.60:FF:001720">
    <property type="entry name" value="Si:dkey-7i4.21"/>
    <property type="match status" value="1"/>
</dbReference>
<evidence type="ECO:0000313" key="14">
    <source>
        <dbReference type="Proteomes" id="UP000265120"/>
    </source>
</evidence>
<keyword evidence="9" id="KW-0539">Nucleus</keyword>
<protein>
    <recommendedName>
        <fullName evidence="12">C2H2-type domain-containing protein</fullName>
    </recommendedName>
</protein>
<dbReference type="AlphaFoldDB" id="A0A3P8VCQ3"/>
<reference evidence="13" key="3">
    <citation type="submission" date="2025-09" db="UniProtKB">
        <authorList>
            <consortium name="Ensembl"/>
        </authorList>
    </citation>
    <scope>IDENTIFICATION</scope>
</reference>
<evidence type="ECO:0000256" key="10">
    <source>
        <dbReference type="PROSITE-ProRule" id="PRU00042"/>
    </source>
</evidence>
<evidence type="ECO:0000256" key="6">
    <source>
        <dbReference type="ARBA" id="ARBA00023015"/>
    </source>
</evidence>
<feature type="compositionally biased region" description="Basic and acidic residues" evidence="11">
    <location>
        <begin position="138"/>
        <end position="147"/>
    </location>
</feature>
<proteinExistence type="predicted"/>
<reference evidence="13 14" key="1">
    <citation type="journal article" date="2014" name="Nat. Genet.">
        <title>Whole-genome sequence of a flatfish provides insights into ZW sex chromosome evolution and adaptation to a benthic lifestyle.</title>
        <authorList>
            <person name="Chen S."/>
            <person name="Zhang G."/>
            <person name="Shao C."/>
            <person name="Huang Q."/>
            <person name="Liu G."/>
            <person name="Zhang P."/>
            <person name="Song W."/>
            <person name="An N."/>
            <person name="Chalopin D."/>
            <person name="Volff J.N."/>
            <person name="Hong Y."/>
            <person name="Li Q."/>
            <person name="Sha Z."/>
            <person name="Zhou H."/>
            <person name="Xie M."/>
            <person name="Yu Q."/>
            <person name="Liu Y."/>
            <person name="Xiang H."/>
            <person name="Wang N."/>
            <person name="Wu K."/>
            <person name="Yang C."/>
            <person name="Zhou Q."/>
            <person name="Liao X."/>
            <person name="Yang L."/>
            <person name="Hu Q."/>
            <person name="Zhang J."/>
            <person name="Meng L."/>
            <person name="Jin L."/>
            <person name="Tian Y."/>
            <person name="Lian J."/>
            <person name="Yang J."/>
            <person name="Miao G."/>
            <person name="Liu S."/>
            <person name="Liang Z."/>
            <person name="Yan F."/>
            <person name="Li Y."/>
            <person name="Sun B."/>
            <person name="Zhang H."/>
            <person name="Zhang J."/>
            <person name="Zhu Y."/>
            <person name="Du M."/>
            <person name="Zhao Y."/>
            <person name="Schartl M."/>
            <person name="Tang Q."/>
            <person name="Wang J."/>
        </authorList>
    </citation>
    <scope>NUCLEOTIDE SEQUENCE</scope>
</reference>
<evidence type="ECO:0000256" key="11">
    <source>
        <dbReference type="SAM" id="MobiDB-lite"/>
    </source>
</evidence>
<dbReference type="Ensembl" id="ENSCSET00000011149.1">
    <property type="protein sequence ID" value="ENSCSEP00000011016.1"/>
    <property type="gene ID" value="ENSCSEG00000007055.1"/>
</dbReference>
<keyword evidence="7" id="KW-0238">DNA-binding</keyword>
<accession>A0A3P8VCQ3</accession>
<evidence type="ECO:0000256" key="2">
    <source>
        <dbReference type="ARBA" id="ARBA00022723"/>
    </source>
</evidence>
<comment type="subcellular location">
    <subcellularLocation>
        <location evidence="1">Nucleus</location>
    </subcellularLocation>
</comment>
<evidence type="ECO:0000256" key="1">
    <source>
        <dbReference type="ARBA" id="ARBA00004123"/>
    </source>
</evidence>
<dbReference type="PROSITE" id="PS00028">
    <property type="entry name" value="ZINC_FINGER_C2H2_1"/>
    <property type="match status" value="6"/>
</dbReference>
<dbReference type="PANTHER" id="PTHR23235:SF120">
    <property type="entry name" value="KRUPPEL-LIKE FACTOR 15"/>
    <property type="match status" value="1"/>
</dbReference>
<keyword evidence="5" id="KW-0862">Zinc</keyword>
<feature type="domain" description="C2H2-type" evidence="12">
    <location>
        <begin position="59"/>
        <end position="86"/>
    </location>
</feature>
<keyword evidence="3" id="KW-0677">Repeat</keyword>
<dbReference type="SUPFAM" id="SSF57667">
    <property type="entry name" value="beta-beta-alpha zinc fingers"/>
    <property type="match status" value="4"/>
</dbReference>
<dbReference type="Pfam" id="PF13894">
    <property type="entry name" value="zf-C2H2_4"/>
    <property type="match status" value="1"/>
</dbReference>
<feature type="domain" description="C2H2-type" evidence="12">
    <location>
        <begin position="115"/>
        <end position="143"/>
    </location>
</feature>
<dbReference type="FunFam" id="3.30.160.60:FF:000446">
    <property type="entry name" value="Zinc finger protein"/>
    <property type="match status" value="2"/>
</dbReference>
<dbReference type="GO" id="GO:0008270">
    <property type="term" value="F:zinc ion binding"/>
    <property type="evidence" value="ECO:0007669"/>
    <property type="project" value="UniProtKB-KW"/>
</dbReference>
<dbReference type="FunFam" id="3.30.160.60:FF:001498">
    <property type="entry name" value="Zinc finger protein 404"/>
    <property type="match status" value="1"/>
</dbReference>
<reference evidence="13" key="2">
    <citation type="submission" date="2025-08" db="UniProtKB">
        <authorList>
            <consortium name="Ensembl"/>
        </authorList>
    </citation>
    <scope>IDENTIFICATION</scope>
</reference>
<feature type="region of interest" description="Disordered" evidence="11">
    <location>
        <begin position="132"/>
        <end position="195"/>
    </location>
</feature>
<keyword evidence="4 10" id="KW-0863">Zinc-finger</keyword>
<evidence type="ECO:0000256" key="9">
    <source>
        <dbReference type="ARBA" id="ARBA00023242"/>
    </source>
</evidence>
<dbReference type="PROSITE" id="PS50157">
    <property type="entry name" value="ZINC_FINGER_C2H2_2"/>
    <property type="match status" value="6"/>
</dbReference>
<dbReference type="GO" id="GO:0000978">
    <property type="term" value="F:RNA polymerase II cis-regulatory region sequence-specific DNA binding"/>
    <property type="evidence" value="ECO:0007669"/>
    <property type="project" value="TreeGrafter"/>
</dbReference>
<feature type="domain" description="C2H2-type" evidence="12">
    <location>
        <begin position="235"/>
        <end position="262"/>
    </location>
</feature>
<evidence type="ECO:0000256" key="7">
    <source>
        <dbReference type="ARBA" id="ARBA00023125"/>
    </source>
</evidence>
<dbReference type="FunFam" id="3.30.160.60:FF:000912">
    <property type="entry name" value="Zinc finger protein 660"/>
    <property type="match status" value="1"/>
</dbReference>
<feature type="domain" description="C2H2-type" evidence="12">
    <location>
        <begin position="207"/>
        <end position="234"/>
    </location>
</feature>
<dbReference type="Proteomes" id="UP000265120">
    <property type="component" value="Chromosome 20"/>
</dbReference>
<keyword evidence="14" id="KW-1185">Reference proteome</keyword>
<dbReference type="InterPro" id="IPR013087">
    <property type="entry name" value="Znf_C2H2_type"/>
</dbReference>
<keyword evidence="2" id="KW-0479">Metal-binding</keyword>
<dbReference type="SMART" id="SM00355">
    <property type="entry name" value="ZnF_C2H2"/>
    <property type="match status" value="6"/>
</dbReference>
<dbReference type="GO" id="GO:0000981">
    <property type="term" value="F:DNA-binding transcription factor activity, RNA polymerase II-specific"/>
    <property type="evidence" value="ECO:0007669"/>
    <property type="project" value="TreeGrafter"/>
</dbReference>
<evidence type="ECO:0000256" key="5">
    <source>
        <dbReference type="ARBA" id="ARBA00022833"/>
    </source>
</evidence>
<feature type="domain" description="C2H2-type" evidence="12">
    <location>
        <begin position="87"/>
        <end position="114"/>
    </location>
</feature>
<dbReference type="PANTHER" id="PTHR23235">
    <property type="entry name" value="KRUEPPEL-LIKE TRANSCRIPTION FACTOR"/>
    <property type="match status" value="1"/>
</dbReference>
<dbReference type="GO" id="GO:0045596">
    <property type="term" value="P:negative regulation of cell differentiation"/>
    <property type="evidence" value="ECO:0007669"/>
    <property type="project" value="UniProtKB-ARBA"/>
</dbReference>